<evidence type="ECO:0000313" key="2">
    <source>
        <dbReference type="Proteomes" id="UP001501169"/>
    </source>
</evidence>
<comment type="caution">
    <text evidence="1">The sequence shown here is derived from an EMBL/GenBank/DDBJ whole genome shotgun (WGS) entry which is preliminary data.</text>
</comment>
<evidence type="ECO:0008006" key="3">
    <source>
        <dbReference type="Google" id="ProtNLM"/>
    </source>
</evidence>
<proteinExistence type="predicted"/>
<organism evidence="1 2">
    <name type="scientific">Rheinheimera aquimaris</name>
    <dbReference type="NCBI Taxonomy" id="412437"/>
    <lineage>
        <taxon>Bacteria</taxon>
        <taxon>Pseudomonadati</taxon>
        <taxon>Pseudomonadota</taxon>
        <taxon>Gammaproteobacteria</taxon>
        <taxon>Chromatiales</taxon>
        <taxon>Chromatiaceae</taxon>
        <taxon>Rheinheimera</taxon>
    </lineage>
</organism>
<dbReference type="Proteomes" id="UP001501169">
    <property type="component" value="Unassembled WGS sequence"/>
</dbReference>
<name>A0ABN1EB81_9GAMM</name>
<reference evidence="1 2" key="1">
    <citation type="journal article" date="2019" name="Int. J. Syst. Evol. Microbiol.">
        <title>The Global Catalogue of Microorganisms (GCM) 10K type strain sequencing project: providing services to taxonomists for standard genome sequencing and annotation.</title>
        <authorList>
            <consortium name="The Broad Institute Genomics Platform"/>
            <consortium name="The Broad Institute Genome Sequencing Center for Infectious Disease"/>
            <person name="Wu L."/>
            <person name="Ma J."/>
        </authorList>
    </citation>
    <scope>NUCLEOTIDE SEQUENCE [LARGE SCALE GENOMIC DNA]</scope>
    <source>
        <strain evidence="1 2">JCM 14331</strain>
    </source>
</reference>
<protein>
    <recommendedName>
        <fullName evidence="3">Ribosomal S4P (Gammaproteobacterial)</fullName>
    </recommendedName>
</protein>
<evidence type="ECO:0000313" key="1">
    <source>
        <dbReference type="EMBL" id="GAA0562808.1"/>
    </source>
</evidence>
<sequence>MTPQNGLFRMIINEWQLDSKLNTALQHAQRADFSLYLALLSPAVEESAEFLTPDAVSEIKVSEDLYNKFGIRPARSFAMEQDDLKVLSRHTQALLQGGLASLKLAMSMNTAPLQQHDDKKRLSNDVFQALSLHSQRRVLQPELTKPQADPAAMYEVLQQLNAGEAA</sequence>
<dbReference type="InterPro" id="IPR021879">
    <property type="entry name" value="VC2046_fam"/>
</dbReference>
<dbReference type="EMBL" id="BAAAEO010000006">
    <property type="protein sequence ID" value="GAA0562808.1"/>
    <property type="molecule type" value="Genomic_DNA"/>
</dbReference>
<accession>A0ABN1EB81</accession>
<dbReference type="Pfam" id="PF11993">
    <property type="entry name" value="VC2046"/>
    <property type="match status" value="1"/>
</dbReference>
<gene>
    <name evidence="1" type="ORF">GCM10009098_33640</name>
</gene>
<keyword evidence="2" id="KW-1185">Reference proteome</keyword>